<gene>
    <name evidence="2" type="ORF">ACFL6M_05465</name>
</gene>
<protein>
    <submittedName>
        <fullName evidence="2">RHS repeat-associated core domain-containing protein</fullName>
    </submittedName>
</protein>
<dbReference type="InterPro" id="IPR022385">
    <property type="entry name" value="Rhs_assc_core"/>
</dbReference>
<organism evidence="2 3">
    <name type="scientific">Eiseniibacteriota bacterium</name>
    <dbReference type="NCBI Taxonomy" id="2212470"/>
    <lineage>
        <taxon>Bacteria</taxon>
        <taxon>Candidatus Eiseniibacteriota</taxon>
    </lineage>
</organism>
<dbReference type="InterPro" id="IPR045351">
    <property type="entry name" value="DUF6531"/>
</dbReference>
<feature type="domain" description="DUF6531" evidence="1">
    <location>
        <begin position="200"/>
        <end position="272"/>
    </location>
</feature>
<dbReference type="EMBL" id="JBHPKH010000063">
    <property type="protein sequence ID" value="MFC1573029.1"/>
    <property type="molecule type" value="Genomic_DNA"/>
</dbReference>
<accession>A0ABV6YL21</accession>
<proteinExistence type="predicted"/>
<dbReference type="PANTHER" id="PTHR32305:SF15">
    <property type="entry name" value="PROTEIN RHSA-RELATED"/>
    <property type="match status" value="1"/>
</dbReference>
<dbReference type="Proteomes" id="UP001593833">
    <property type="component" value="Unassembled WGS sequence"/>
</dbReference>
<dbReference type="NCBIfam" id="TIGR03696">
    <property type="entry name" value="Rhs_assc_core"/>
    <property type="match status" value="1"/>
</dbReference>
<dbReference type="Pfam" id="PF05593">
    <property type="entry name" value="RHS_repeat"/>
    <property type="match status" value="1"/>
</dbReference>
<evidence type="ECO:0000259" key="1">
    <source>
        <dbReference type="Pfam" id="PF20148"/>
    </source>
</evidence>
<name>A0ABV6YL21_UNCEI</name>
<reference evidence="2 3" key="1">
    <citation type="submission" date="2024-09" db="EMBL/GenBank/DDBJ databases">
        <authorList>
            <person name="D'Angelo T."/>
        </authorList>
    </citation>
    <scope>NUCLEOTIDE SEQUENCE [LARGE SCALE GENOMIC DNA]</scope>
    <source>
        <strain evidence="2">SAG AM-320-E07</strain>
    </source>
</reference>
<dbReference type="PANTHER" id="PTHR32305">
    <property type="match status" value="1"/>
</dbReference>
<dbReference type="NCBIfam" id="TIGR01643">
    <property type="entry name" value="YD_repeat_2x"/>
    <property type="match status" value="2"/>
</dbReference>
<keyword evidence="3" id="KW-1185">Reference proteome</keyword>
<feature type="non-terminal residue" evidence="2">
    <location>
        <position position="1"/>
    </location>
</feature>
<dbReference type="InterPro" id="IPR050708">
    <property type="entry name" value="T6SS_VgrG/RHS"/>
</dbReference>
<dbReference type="Gene3D" id="2.180.10.10">
    <property type="entry name" value="RHS repeat-associated core"/>
    <property type="match status" value="5"/>
</dbReference>
<evidence type="ECO:0000313" key="3">
    <source>
        <dbReference type="Proteomes" id="UP001593833"/>
    </source>
</evidence>
<dbReference type="InterPro" id="IPR031325">
    <property type="entry name" value="RHS_repeat"/>
</dbReference>
<dbReference type="Pfam" id="PF20148">
    <property type="entry name" value="DUF6531"/>
    <property type="match status" value="1"/>
</dbReference>
<sequence length="2053" mass="229710">WYGGPCDPNPCPIPCNVECPPGAQLEGEPECYTDYVDEYNAGCNEEPYNFQDVFPFSGQPITYCGTGGVFQFGSSFYRDTDWYQITPTSPDIINWTVESSVPLSFYVIDGTSGCSDISLLHSTTTVPCEPHTFANVQLQADGVYWLWVGAPGWDPDVYPCDDTEYVWTLEGYTCEIPFVEDPSDQGPPCDCCEMAPNPSNPIRLFSGEANESFVDLRIPGPVDDLVWGRTYGSRNGPNTVQGNGWDFSANPWIEANGTGVALHDGDSRRDTYYLQADSSFVARQFFRAGRLEADGSFILKFSDTAEWRFYPLDESPEAGKLKEAVDRNGSPKSYEYDGLGRLTRIIDTVGRPIDIAYDTDGFIESVTDFVGRTVSYEYYQDGDAGGSFGDLKSVTTPVVDSTDTFPIPSGHTFPEGKTTVYTYTKGFDDERLNHNLLTITDPKGQTYLTNIYADTEDPEDPDFDRVIAQVWGDPGDSIQFTYLPQEPTPENNYAVVRTIVNDRVGNVTAFFYDELNRMVIHREFDGRADPDRATTDTENHPAIGIKRETRETYETRYEYNNDSKLARKIYPALNEDIYIYESDLYPDGPPRSGGNLREKIRLPGPRGGDQDSLVEYFEYDNGMGGGCCGPNFVTKYINARGDSTLYDYDSTGNRIRAQHFIPSIVDSFVYNSRGQVTTRIHPDNGSGRRQVDQYMYYDSTYTYQEGYLKEEVIDAEHLALTTTHEYDVAGNHIRVIDSRGNDTRYIVNQLNQVVQEISAEVTDASGIRYTTDTYYDANNKVIRVDVINMDDQGILQPNERITVTYDYETLNRVVRKTSEVDPLRTVVTEYEYDANRKRVLTRYGEATGGDQDPETLGPQPANILSVRYDSRGLVYKEIRAEGDSAQSTTQHEYDENKNRVRELRGLEDVPREHLTHYDGYERVKMLTDPMGNLTSHHYDPNGNLISTRIDGQLVDVGGNADSVRLAETSYQYDAMDRKVLEEIEFFDTETQAAILDGKTTTQTEYSDNGQIVRVVDDDGNETRITYDTANRSSVTTDANDNTVTLLYDENSNVIERREIEKSDLGNPDELFVTKLTYDNLNRLIETFDNANQATQYSYDSRGNEVVRIDALGNLVRYEFDGLNRLLSTARVLTDTGLGSGSPVDTIITRRSWDDTSRLIEQTDDNENVTRYGYDPLSRQFLTEYADGTSDSILYDVHDNELSRVDANGTIASSTYDLLDRVTGRTIDAADGVLGIMQEAFEYDGISRIVLSEDDDSRVELKYNSLSRVTSETLTHLDPGARARQGPRKREGQTTTCLYDGVGNQRSCTYPGGREVTCSYDALDRKQAISDQYGSIATYWYIGPGRIEQREYPKPLWQHTTRTSFGYDWVKRITRTTHVRGRGSAAEIIDARTYAWDAMSNKVERADIRAGGPRLKHRYAYDSIYRLRRTVVTDPTPTVLWDEAYDLDGVGNRTEVTGGLNPGPYTMDPTLPEPADLQLNQYTTTSFDGRVYDKNGNLIRVDDGLLTQRDFTYDYRNQMVHFSDRETGTTASYAYDALGRRIRKEVVPGHVIFADDFERPDSPTVGNDWTEEEPPPATVVLQDSTMQLTGQGGGSALHAFAYHALTGAGSEFRALCKIKALNVQSLRGTRMTLWSDRGGPNQATLRIYNTAANAGISASKSGSTSDTTPTVDPLDQFFFMAIEVTGTIATGKIWHESESEPSEPQLQIDLSDAGMAGFVPDEISFIGWNYDPVTSVVDFVTITQVDPDAVATTDYYYDDERIIEEQDGTGATQATYVYGLYIDEVLNMHRGSDNWYYHTDDLYNVMAITDALGVSVERYEYADYGQPLNPTTLAPITGDPSTVGSPFGNGGRCFDPETGLYHYRARYMDPDAGRFQSRDPIGTWGDESNLGNSVAYVASNPWSNLDPHGTLACKGTGAAVMRANSSCGKPSPNELKCISKGAWPVPIKTAIAATREQAKLDAYIDFARSECCPPDCICSNPNPVAVRGVMKWQRGKLELSCTFTPVTVSTGKKKKKKKTKCDVTATATYSGLCMKESTLQIPFTVWKEWKDARP</sequence>
<evidence type="ECO:0000313" key="2">
    <source>
        <dbReference type="EMBL" id="MFC1573029.1"/>
    </source>
</evidence>
<dbReference type="InterPro" id="IPR006530">
    <property type="entry name" value="YD"/>
</dbReference>
<comment type="caution">
    <text evidence="2">The sequence shown here is derived from an EMBL/GenBank/DDBJ whole genome shotgun (WGS) entry which is preliminary data.</text>
</comment>